<dbReference type="Proteomes" id="UP001519343">
    <property type="component" value="Unassembled WGS sequence"/>
</dbReference>
<keyword evidence="2" id="KW-1185">Reference proteome</keyword>
<reference evidence="1 2" key="1">
    <citation type="submission" date="2021-03" db="EMBL/GenBank/DDBJ databases">
        <title>Genomic Encyclopedia of Type Strains, Phase IV (KMG-IV): sequencing the most valuable type-strain genomes for metagenomic binning, comparative biology and taxonomic classification.</title>
        <authorList>
            <person name="Goeker M."/>
        </authorList>
    </citation>
    <scope>NUCLEOTIDE SEQUENCE [LARGE SCALE GENOMIC DNA]</scope>
    <source>
        <strain evidence="1 2">DSM 24738</strain>
    </source>
</reference>
<sequence>MLKKKDANEIVSTSLSTTFNLGHVYANVAEGDKPGEIVEAGFIKEMRESKNTGKRLDLNILSIKVKFSSEKGHSTYLLFKPIVSQAENSRFIEVMKEFDISFEDGNVDVAGMVGEKVIATIKNKVVEGDFTYSNIESIRRA</sequence>
<evidence type="ECO:0000313" key="2">
    <source>
        <dbReference type="Proteomes" id="UP001519343"/>
    </source>
</evidence>
<gene>
    <name evidence="1" type="ORF">J2Z37_002288</name>
</gene>
<comment type="caution">
    <text evidence="1">The sequence shown here is derived from an EMBL/GenBank/DDBJ whole genome shotgun (WGS) entry which is preliminary data.</text>
</comment>
<proteinExistence type="predicted"/>
<organism evidence="1 2">
    <name type="scientific">Ammoniphilus resinae</name>
    <dbReference type="NCBI Taxonomy" id="861532"/>
    <lineage>
        <taxon>Bacteria</taxon>
        <taxon>Bacillati</taxon>
        <taxon>Bacillota</taxon>
        <taxon>Bacilli</taxon>
        <taxon>Bacillales</taxon>
        <taxon>Paenibacillaceae</taxon>
        <taxon>Aneurinibacillus group</taxon>
        <taxon>Ammoniphilus</taxon>
    </lineage>
</organism>
<protein>
    <submittedName>
        <fullName evidence="1">Uncharacterized protein</fullName>
    </submittedName>
</protein>
<dbReference type="EMBL" id="JAGGKT010000006">
    <property type="protein sequence ID" value="MBP1932287.1"/>
    <property type="molecule type" value="Genomic_DNA"/>
</dbReference>
<evidence type="ECO:0000313" key="1">
    <source>
        <dbReference type="EMBL" id="MBP1932287.1"/>
    </source>
</evidence>
<name>A0ABS4GQG6_9BACL</name>
<dbReference type="RefSeq" id="WP_209810346.1">
    <property type="nucleotide sequence ID" value="NZ_JAGGKT010000006.1"/>
</dbReference>
<accession>A0ABS4GQG6</accession>